<organism evidence="17 18">
    <name type="scientific">Campylobacter lari NCTC 11845</name>
    <dbReference type="NCBI Taxonomy" id="1388749"/>
    <lineage>
        <taxon>Bacteria</taxon>
        <taxon>Pseudomonadati</taxon>
        <taxon>Campylobacterota</taxon>
        <taxon>Epsilonproteobacteria</taxon>
        <taxon>Campylobacterales</taxon>
        <taxon>Campylobacteraceae</taxon>
        <taxon>Campylobacter</taxon>
    </lineage>
</organism>
<proteinExistence type="inferred from homology"/>
<name>A0A0A8HT54_CAMLA</name>
<evidence type="ECO:0000256" key="6">
    <source>
        <dbReference type="ARBA" id="ARBA00007731"/>
    </source>
</evidence>
<dbReference type="HAMAP" id="MF_01020">
    <property type="entry name" value="HisE"/>
    <property type="match status" value="1"/>
</dbReference>
<dbReference type="InterPro" id="IPR002496">
    <property type="entry name" value="PRib_AMP_CycHydrolase_dom"/>
</dbReference>
<dbReference type="SUPFAM" id="SSF141734">
    <property type="entry name" value="HisI-like"/>
    <property type="match status" value="1"/>
</dbReference>
<dbReference type="PANTHER" id="PTHR42945:SF9">
    <property type="entry name" value="HISTIDINE BIOSYNTHESIS BIFUNCTIONAL PROTEIN HISIE"/>
    <property type="match status" value="1"/>
</dbReference>
<evidence type="ECO:0000256" key="15">
    <source>
        <dbReference type="HAMAP-Rule" id="MF_01019"/>
    </source>
</evidence>
<dbReference type="NCBIfam" id="TIGR03188">
    <property type="entry name" value="histidine_hisI"/>
    <property type="match status" value="1"/>
</dbReference>
<dbReference type="HOGENOM" id="CLU_048577_3_1_7"/>
<keyword evidence="14 15" id="KW-0511">Multifunctional enzyme</keyword>
<protein>
    <recommendedName>
        <fullName evidence="15">Histidine biosynthesis bifunctional protein HisIE</fullName>
    </recommendedName>
    <domain>
        <recommendedName>
            <fullName evidence="15">Phosphoribosyl-AMP cyclohydrolase</fullName>
            <shortName evidence="15">PRA-CH</shortName>
            <ecNumber evidence="15">3.5.4.19</ecNumber>
        </recommendedName>
    </domain>
    <domain>
        <recommendedName>
            <fullName evidence="15">Phosphoribosyl-ATP pyrophosphatase</fullName>
            <shortName evidence="15">PRA-PH</shortName>
            <ecNumber evidence="15">3.6.1.31</ecNumber>
        </recommendedName>
    </domain>
</protein>
<accession>A0A0A8HT54</accession>
<dbReference type="NCBIfam" id="NF002747">
    <property type="entry name" value="PRK02759.1"/>
    <property type="match status" value="1"/>
</dbReference>
<dbReference type="PANTHER" id="PTHR42945">
    <property type="entry name" value="HISTIDINE BIOSYNTHESIS BIFUNCTIONAL PROTEIN"/>
    <property type="match status" value="1"/>
</dbReference>
<dbReference type="EMBL" id="CP007775">
    <property type="protein sequence ID" value="AJD01012.1"/>
    <property type="molecule type" value="Genomic_DNA"/>
</dbReference>
<comment type="similarity">
    <text evidence="6 15">In the C-terminal section; belongs to the PRA-PH family.</text>
</comment>
<evidence type="ECO:0000256" key="1">
    <source>
        <dbReference type="ARBA" id="ARBA00000024"/>
    </source>
</evidence>
<sequence>MKINEEEFIKSISWQKVNNLVPVIIQDYQTCEVLMQGFMNEEALRESFKHQKVVFYSRTKERLWMKGEQSGNFLHIIDMGLDCDKDCILILVKPSGPTCHTGDTSCFEQTSKKADFVFLSRLEKLINSRKSTCASSSYTAELFSKGTKRIAQKVGEEGVETALAATVKDKEELINEAADLLYHLDVLLADADLSLNDVIAKLKERNKS</sequence>
<evidence type="ECO:0000256" key="12">
    <source>
        <dbReference type="ARBA" id="ARBA00022840"/>
    </source>
</evidence>
<dbReference type="Gene3D" id="1.10.287.1080">
    <property type="entry name" value="MazG-like"/>
    <property type="match status" value="1"/>
</dbReference>
<dbReference type="Pfam" id="PF01502">
    <property type="entry name" value="PRA-CH"/>
    <property type="match status" value="1"/>
</dbReference>
<evidence type="ECO:0000256" key="8">
    <source>
        <dbReference type="ARBA" id="ARBA00022490"/>
    </source>
</evidence>
<keyword evidence="13 15" id="KW-0368">Histidine biosynthesis</keyword>
<dbReference type="Proteomes" id="UP000031130">
    <property type="component" value="Chromosome"/>
</dbReference>
<comment type="similarity">
    <text evidence="7 15">In the N-terminal section; belongs to the PRA-CH family.</text>
</comment>
<comment type="catalytic activity">
    <reaction evidence="2 15">
        <text>1-(5-phospho-beta-D-ribosyl)-ATP + H2O = 1-(5-phospho-beta-D-ribosyl)-5'-AMP + diphosphate + H(+)</text>
        <dbReference type="Rhea" id="RHEA:22828"/>
        <dbReference type="ChEBI" id="CHEBI:15377"/>
        <dbReference type="ChEBI" id="CHEBI:15378"/>
        <dbReference type="ChEBI" id="CHEBI:33019"/>
        <dbReference type="ChEBI" id="CHEBI:59457"/>
        <dbReference type="ChEBI" id="CHEBI:73183"/>
        <dbReference type="EC" id="3.6.1.31"/>
    </reaction>
</comment>
<dbReference type="AlphaFoldDB" id="A0A0A8HT54"/>
<keyword evidence="10 15" id="KW-0547">Nucleotide-binding</keyword>
<dbReference type="GO" id="GO:0005737">
    <property type="term" value="C:cytoplasm"/>
    <property type="evidence" value="ECO:0007669"/>
    <property type="project" value="UniProtKB-SubCell"/>
</dbReference>
<dbReference type="InterPro" id="IPR021130">
    <property type="entry name" value="PRib-ATP_PPHydrolase-like"/>
</dbReference>
<dbReference type="GO" id="GO:0000105">
    <property type="term" value="P:L-histidine biosynthetic process"/>
    <property type="evidence" value="ECO:0007669"/>
    <property type="project" value="UniProtKB-UniRule"/>
</dbReference>
<dbReference type="EC" id="3.6.1.31" evidence="15"/>
<evidence type="ECO:0000256" key="11">
    <source>
        <dbReference type="ARBA" id="ARBA00022801"/>
    </source>
</evidence>
<evidence type="ECO:0000256" key="14">
    <source>
        <dbReference type="ARBA" id="ARBA00023268"/>
    </source>
</evidence>
<dbReference type="CDD" id="cd11534">
    <property type="entry name" value="NTP-PPase_HisIE_like"/>
    <property type="match status" value="1"/>
</dbReference>
<dbReference type="Pfam" id="PF01503">
    <property type="entry name" value="PRA-PH"/>
    <property type="match status" value="1"/>
</dbReference>
<evidence type="ECO:0000313" key="17">
    <source>
        <dbReference type="EMBL" id="AJD01012.1"/>
    </source>
</evidence>
<dbReference type="InterPro" id="IPR008179">
    <property type="entry name" value="HisE"/>
</dbReference>
<dbReference type="OrthoDB" id="9795769at2"/>
<dbReference type="Gene3D" id="3.10.20.810">
    <property type="entry name" value="Phosphoribosyl-AMP cyclohydrolase"/>
    <property type="match status" value="1"/>
</dbReference>
<keyword evidence="8 15" id="KW-0963">Cytoplasm</keyword>
<evidence type="ECO:0000256" key="13">
    <source>
        <dbReference type="ARBA" id="ARBA00023102"/>
    </source>
</evidence>
<dbReference type="EC" id="3.5.4.19" evidence="15"/>
<dbReference type="KEGG" id="cln:UPTC3659_0122"/>
<gene>
    <name evidence="15" type="primary">hisI</name>
    <name evidence="15 17" type="synonym">hisIE</name>
    <name evidence="17" type="ORF">UPTC3659_0122</name>
</gene>
<keyword evidence="9 15" id="KW-0028">Amino-acid biosynthesis</keyword>
<comment type="pathway">
    <text evidence="4 15">Amino-acid biosynthesis; L-histidine biosynthesis; L-histidine from 5-phospho-alpha-D-ribose 1-diphosphate: step 3/9.</text>
</comment>
<dbReference type="UniPathway" id="UPA00031">
    <property type="reaction ID" value="UER00007"/>
</dbReference>
<keyword evidence="11 15" id="KW-0378">Hydrolase</keyword>
<feature type="region of interest" description="Phosphoribosyl-AMP cyclohydrolase" evidence="15">
    <location>
        <begin position="1"/>
        <end position="118"/>
    </location>
</feature>
<feature type="region of interest" description="Phosphoribosyl-ATP pyrophosphohydrolase" evidence="15">
    <location>
        <begin position="119"/>
        <end position="208"/>
    </location>
</feature>
<dbReference type="FunFam" id="3.10.20.810:FF:000001">
    <property type="entry name" value="Histidine biosynthesis bifunctional protein HisIE"/>
    <property type="match status" value="1"/>
</dbReference>
<evidence type="ECO:0000256" key="3">
    <source>
        <dbReference type="ARBA" id="ARBA00004496"/>
    </source>
</evidence>
<dbReference type="RefSeq" id="WP_039625108.1">
    <property type="nucleotide sequence ID" value="NZ_CP007775.1"/>
</dbReference>
<dbReference type="NCBIfam" id="NF000768">
    <property type="entry name" value="PRK00051.1"/>
    <property type="match status" value="1"/>
</dbReference>
<evidence type="ECO:0000256" key="4">
    <source>
        <dbReference type="ARBA" id="ARBA00005169"/>
    </source>
</evidence>
<comment type="catalytic activity">
    <reaction evidence="1 15">
        <text>1-(5-phospho-beta-D-ribosyl)-5'-AMP + H2O = 1-(5-phospho-beta-D-ribosyl)-5-[(5-phospho-beta-D-ribosylamino)methylideneamino]imidazole-4-carboxamide</text>
        <dbReference type="Rhea" id="RHEA:20049"/>
        <dbReference type="ChEBI" id="CHEBI:15377"/>
        <dbReference type="ChEBI" id="CHEBI:58435"/>
        <dbReference type="ChEBI" id="CHEBI:59457"/>
        <dbReference type="EC" id="3.5.4.19"/>
    </reaction>
</comment>
<dbReference type="GO" id="GO:0004635">
    <property type="term" value="F:phosphoribosyl-AMP cyclohydrolase activity"/>
    <property type="evidence" value="ECO:0007669"/>
    <property type="project" value="UniProtKB-UniRule"/>
</dbReference>
<evidence type="ECO:0000256" key="10">
    <source>
        <dbReference type="ARBA" id="ARBA00022741"/>
    </source>
</evidence>
<dbReference type="InterPro" id="IPR023019">
    <property type="entry name" value="His_synth_HisIE"/>
</dbReference>
<evidence type="ECO:0000256" key="7">
    <source>
        <dbReference type="ARBA" id="ARBA00008299"/>
    </source>
</evidence>
<dbReference type="GO" id="GO:0004636">
    <property type="term" value="F:phosphoribosyl-ATP diphosphatase activity"/>
    <property type="evidence" value="ECO:0007669"/>
    <property type="project" value="UniProtKB-UniRule"/>
</dbReference>
<evidence type="ECO:0000256" key="9">
    <source>
        <dbReference type="ARBA" id="ARBA00022605"/>
    </source>
</evidence>
<feature type="domain" description="Phosphoribosyl-AMP cyclohydrolase" evidence="16">
    <location>
        <begin position="35"/>
        <end position="108"/>
    </location>
</feature>
<comment type="pathway">
    <text evidence="5 15">Amino-acid biosynthesis; L-histidine biosynthesis; L-histidine from 5-phospho-alpha-D-ribose 1-diphosphate: step 2/9.</text>
</comment>
<evidence type="ECO:0000256" key="2">
    <source>
        <dbReference type="ARBA" id="ARBA00001460"/>
    </source>
</evidence>
<dbReference type="FunFam" id="1.10.287.1080:FF:000002">
    <property type="entry name" value="Histidine biosynthesis bifunctional protein HisIE"/>
    <property type="match status" value="1"/>
</dbReference>
<comment type="subcellular location">
    <subcellularLocation>
        <location evidence="3 15">Cytoplasm</location>
    </subcellularLocation>
</comment>
<dbReference type="InterPro" id="IPR038019">
    <property type="entry name" value="PRib_AMP_CycHydrolase_sf"/>
</dbReference>
<keyword evidence="12 15" id="KW-0067">ATP-binding</keyword>
<evidence type="ECO:0000256" key="5">
    <source>
        <dbReference type="ARBA" id="ARBA00005204"/>
    </source>
</evidence>
<dbReference type="SUPFAM" id="SSF101386">
    <property type="entry name" value="all-alpha NTP pyrophosphatases"/>
    <property type="match status" value="1"/>
</dbReference>
<reference evidence="17 18" key="1">
    <citation type="journal article" date="2014" name="Genome Biol. Evol.">
        <title>Comparative Genomics of the Campylobacter lari Group.</title>
        <authorList>
            <person name="Miller W.G."/>
            <person name="Yee E."/>
            <person name="Chapman M.H."/>
            <person name="Smith T.P."/>
            <person name="Bono J.L."/>
            <person name="Huynh S."/>
            <person name="Parker C.T."/>
            <person name="Vandamme P."/>
            <person name="Luong K."/>
            <person name="Korlach J."/>
        </authorList>
    </citation>
    <scope>NUCLEOTIDE SEQUENCE [LARGE SCALE GENOMIC DNA]</scope>
    <source>
        <strain evidence="18">RM3659</strain>
    </source>
</reference>
<dbReference type="GO" id="GO:0005524">
    <property type="term" value="F:ATP binding"/>
    <property type="evidence" value="ECO:0007669"/>
    <property type="project" value="UniProtKB-KW"/>
</dbReference>
<dbReference type="HAMAP" id="MF_01019">
    <property type="entry name" value="HisIE"/>
    <property type="match status" value="1"/>
</dbReference>
<evidence type="ECO:0000259" key="16">
    <source>
        <dbReference type="Pfam" id="PF01502"/>
    </source>
</evidence>
<evidence type="ECO:0000313" key="18">
    <source>
        <dbReference type="Proteomes" id="UP000031130"/>
    </source>
</evidence>